<gene>
    <name evidence="2" type="ORF">BQ8794_80142</name>
</gene>
<dbReference type="STRING" id="1631249.BQ8794_80142"/>
<evidence type="ECO:0000313" key="2">
    <source>
        <dbReference type="EMBL" id="SIT59808.1"/>
    </source>
</evidence>
<accession>A0A1R3VIS3</accession>
<dbReference type="Pfam" id="PF00300">
    <property type="entry name" value="His_Phos_1"/>
    <property type="match status" value="1"/>
</dbReference>
<dbReference type="Gene3D" id="3.40.50.1240">
    <property type="entry name" value="Phosphoglycerate mutase-like"/>
    <property type="match status" value="1"/>
</dbReference>
<dbReference type="InterPro" id="IPR013078">
    <property type="entry name" value="His_Pase_superF_clade-1"/>
</dbReference>
<name>A0A1R3VIS3_9HYPH</name>
<feature type="chain" id="PRO_5012300369" evidence="1">
    <location>
        <begin position="20"/>
        <end position="182"/>
    </location>
</feature>
<evidence type="ECO:0000256" key="1">
    <source>
        <dbReference type="SAM" id="SignalP"/>
    </source>
</evidence>
<dbReference type="EMBL" id="FTPD01000078">
    <property type="protein sequence ID" value="SIT59808.1"/>
    <property type="molecule type" value="Genomic_DNA"/>
</dbReference>
<dbReference type="CDD" id="cd07067">
    <property type="entry name" value="HP_PGM_like"/>
    <property type="match status" value="1"/>
</dbReference>
<sequence>MLRSVLALLLLVIPAAAHATEAGWALLRDGGHVVLLRHAMVTGTTDPANFDIEKCATQVNLSVRGKQQARKIGALFDARAAPVERVLSSRYCRALDTARTAFREEPEPFAPLDLLKTDASGKAAQLETVMNEIRAYSGSDNVVMVTHLENIMALTGISPREGEAVIVEPQGDGLRVLGRVTF</sequence>
<evidence type="ECO:0000313" key="3">
    <source>
        <dbReference type="Proteomes" id="UP000188388"/>
    </source>
</evidence>
<dbReference type="Proteomes" id="UP000188388">
    <property type="component" value="Unassembled WGS sequence"/>
</dbReference>
<dbReference type="RefSeq" id="WP_077383873.1">
    <property type="nucleotide sequence ID" value="NZ_FTPD01000078.1"/>
</dbReference>
<protein>
    <submittedName>
        <fullName evidence="2">Putative phosphohistidine phosphatase, SixA</fullName>
    </submittedName>
</protein>
<organism evidence="2 3">
    <name type="scientific">Mesorhizobium prunaredense</name>
    <dbReference type="NCBI Taxonomy" id="1631249"/>
    <lineage>
        <taxon>Bacteria</taxon>
        <taxon>Pseudomonadati</taxon>
        <taxon>Pseudomonadota</taxon>
        <taxon>Alphaproteobacteria</taxon>
        <taxon>Hyphomicrobiales</taxon>
        <taxon>Phyllobacteriaceae</taxon>
        <taxon>Mesorhizobium</taxon>
    </lineage>
</organism>
<feature type="signal peptide" evidence="1">
    <location>
        <begin position="1"/>
        <end position="19"/>
    </location>
</feature>
<dbReference type="InterPro" id="IPR029033">
    <property type="entry name" value="His_PPase_superfam"/>
</dbReference>
<reference evidence="3" key="1">
    <citation type="submission" date="2017-01" db="EMBL/GenBank/DDBJ databases">
        <authorList>
            <person name="Brunel B."/>
        </authorList>
    </citation>
    <scope>NUCLEOTIDE SEQUENCE [LARGE SCALE GENOMIC DNA]</scope>
</reference>
<dbReference type="SUPFAM" id="SSF53254">
    <property type="entry name" value="Phosphoglycerate mutase-like"/>
    <property type="match status" value="1"/>
</dbReference>
<proteinExistence type="predicted"/>
<keyword evidence="3" id="KW-1185">Reference proteome</keyword>
<dbReference type="AlphaFoldDB" id="A0A1R3VIS3"/>
<keyword evidence="1" id="KW-0732">Signal</keyword>